<gene>
    <name evidence="2" type="ORF">FB466_1128</name>
</gene>
<protein>
    <submittedName>
        <fullName evidence="2">Uncharacterized protein</fullName>
    </submittedName>
</protein>
<dbReference type="EMBL" id="VFPN01000001">
    <property type="protein sequence ID" value="TQM66291.1"/>
    <property type="molecule type" value="Genomic_DNA"/>
</dbReference>
<evidence type="ECO:0000256" key="1">
    <source>
        <dbReference type="SAM" id="MobiDB-lite"/>
    </source>
</evidence>
<dbReference type="Proteomes" id="UP000318331">
    <property type="component" value="Unassembled WGS sequence"/>
</dbReference>
<comment type="caution">
    <text evidence="2">The sequence shown here is derived from an EMBL/GenBank/DDBJ whole genome shotgun (WGS) entry which is preliminary data.</text>
</comment>
<dbReference type="AlphaFoldDB" id="A0A543I6W2"/>
<feature type="region of interest" description="Disordered" evidence="1">
    <location>
        <begin position="119"/>
        <end position="171"/>
    </location>
</feature>
<name>A0A543I6W2_9MICO</name>
<sequence>MTYNIGIREEEVLTAIQKLRNAQEDLAAAYPGPPPNLTCAADPTATQELDDTLDWAMVQLKKRTDGWQGYLATQADNIKATVEDLSALDENFAHELRVETEWVEGVVAAVVPVSSPVAGPGAAPGGAGGTGAAASGAGTGPGVVSGGSGPGAAPGGAGGSGSSASSAGGEG</sequence>
<dbReference type="RefSeq" id="WP_170206038.1">
    <property type="nucleotide sequence ID" value="NZ_VFPN01000001.1"/>
</dbReference>
<evidence type="ECO:0000313" key="3">
    <source>
        <dbReference type="Proteomes" id="UP000318331"/>
    </source>
</evidence>
<keyword evidence="3" id="KW-1185">Reference proteome</keyword>
<proteinExistence type="predicted"/>
<feature type="compositionally biased region" description="Gly residues" evidence="1">
    <location>
        <begin position="122"/>
        <end position="161"/>
    </location>
</feature>
<evidence type="ECO:0000313" key="2">
    <source>
        <dbReference type="EMBL" id="TQM66291.1"/>
    </source>
</evidence>
<accession>A0A543I6W2</accession>
<organism evidence="2 3">
    <name type="scientific">Klugiella xanthotipulae</name>
    <dbReference type="NCBI Taxonomy" id="244735"/>
    <lineage>
        <taxon>Bacteria</taxon>
        <taxon>Bacillati</taxon>
        <taxon>Actinomycetota</taxon>
        <taxon>Actinomycetes</taxon>
        <taxon>Micrococcales</taxon>
        <taxon>Microbacteriaceae</taxon>
        <taxon>Klugiella</taxon>
    </lineage>
</organism>
<feature type="compositionally biased region" description="Low complexity" evidence="1">
    <location>
        <begin position="162"/>
        <end position="171"/>
    </location>
</feature>
<reference evidence="2 3" key="1">
    <citation type="submission" date="2019-06" db="EMBL/GenBank/DDBJ databases">
        <title>Sequencing the genomes of 1000 actinobacteria strains.</title>
        <authorList>
            <person name="Klenk H.-P."/>
        </authorList>
    </citation>
    <scope>NUCLEOTIDE SEQUENCE [LARGE SCALE GENOMIC DNA]</scope>
    <source>
        <strain evidence="2 3">DSM 18031</strain>
    </source>
</reference>